<dbReference type="InterPro" id="IPR044122">
    <property type="entry name" value="UPF0261_N"/>
</dbReference>
<sequence length="405" mass="43232">MIVKKVVILGTLDTKGAEFKFVKDIIESQGVATVVVDAGVLGAPYFQPDISNTIVAEAGGTELAELIAANDRGRAIDVMMKGSAKIILELERQGLVAGIISLGGTAGTTIGTHAMQALSVGIPKLMVSTVASGDTRPYVGTKDITMMYSVVDISGINTLSSKILANAAYAIAGMAKGTTPVLEQEKILLAATMFGVTTPCVTTAREYLESKGYEVLVFHATGAGGRSMEDLIEAGFIKGVLDITTTEWCDELVGGVLNAGPHRLEAAGKMGIPQVVSTGALDMVNFGPMGTVPQEFKDRNLYKHNPTVTLMRTTVDENRQLGQIISDKLNMTQGPTALFLPLKGVSLIDVEGQPFYGPEEDRVLFDTLRNNILQDKVELIEMDTDINDDEFALAMAKKLVDMLEK</sequence>
<evidence type="ECO:0000259" key="1">
    <source>
        <dbReference type="Pfam" id="PF06792"/>
    </source>
</evidence>
<feature type="domain" description="UPF0261" evidence="2">
    <location>
        <begin position="186"/>
        <end position="402"/>
    </location>
</feature>
<organism evidence="3">
    <name type="scientific">hydrocarbon metagenome</name>
    <dbReference type="NCBI Taxonomy" id="938273"/>
    <lineage>
        <taxon>unclassified sequences</taxon>
        <taxon>metagenomes</taxon>
        <taxon>ecological metagenomes</taxon>
    </lineage>
</organism>
<dbReference type="EMBL" id="LNQE01001837">
    <property type="protein sequence ID" value="KUG04889.1"/>
    <property type="molecule type" value="Genomic_DNA"/>
</dbReference>
<comment type="caution">
    <text evidence="3">The sequence shown here is derived from an EMBL/GenBank/DDBJ whole genome shotgun (WGS) entry which is preliminary data.</text>
</comment>
<proteinExistence type="predicted"/>
<reference evidence="3" key="1">
    <citation type="journal article" date="2015" name="Proc. Natl. Acad. Sci. U.S.A.">
        <title>Networks of energetic and metabolic interactions define dynamics in microbial communities.</title>
        <authorList>
            <person name="Embree M."/>
            <person name="Liu J.K."/>
            <person name="Al-Bassam M.M."/>
            <person name="Zengler K."/>
        </authorList>
    </citation>
    <scope>NUCLEOTIDE SEQUENCE</scope>
</reference>
<protein>
    <submittedName>
        <fullName evidence="3">Uncharacterized protein</fullName>
    </submittedName>
</protein>
<dbReference type="CDD" id="cd15488">
    <property type="entry name" value="Tm-1-like"/>
    <property type="match status" value="1"/>
</dbReference>
<gene>
    <name evidence="3" type="ORF">ASZ90_017769</name>
</gene>
<dbReference type="NCBIfam" id="NF002674">
    <property type="entry name" value="PRK02399.1-2"/>
    <property type="match status" value="1"/>
</dbReference>
<accession>A0A0W8E8K5</accession>
<dbReference type="PANTHER" id="PTHR31862">
    <property type="entry name" value="UPF0261 DOMAIN PROTEIN (AFU_ORTHOLOGUE AFUA_1G10120)"/>
    <property type="match status" value="1"/>
</dbReference>
<dbReference type="InterPro" id="IPR056778">
    <property type="entry name" value="UPF0261_C"/>
</dbReference>
<dbReference type="Gene3D" id="3.40.50.12020">
    <property type="entry name" value="Uncharacterised protein family UPF0261, NN domain"/>
    <property type="match status" value="1"/>
</dbReference>
<dbReference type="Gene3D" id="3.40.50.12030">
    <property type="entry name" value="Uncharacterised protein family UPF0261, NC domain"/>
    <property type="match status" value="1"/>
</dbReference>
<feature type="domain" description="UPF0261" evidence="1">
    <location>
        <begin position="4"/>
        <end position="178"/>
    </location>
</feature>
<name>A0A0W8E8K5_9ZZZZ</name>
<dbReference type="AlphaFoldDB" id="A0A0W8E8K5"/>
<dbReference type="InterPro" id="IPR051353">
    <property type="entry name" value="Tobamovirus_resist_UPF0261"/>
</dbReference>
<dbReference type="InterPro" id="IPR008322">
    <property type="entry name" value="UPF0261"/>
</dbReference>
<evidence type="ECO:0000313" key="3">
    <source>
        <dbReference type="EMBL" id="KUG04889.1"/>
    </source>
</evidence>
<dbReference type="Pfam" id="PF06792">
    <property type="entry name" value="UPF0261"/>
    <property type="match status" value="1"/>
</dbReference>
<dbReference type="Pfam" id="PF23189">
    <property type="entry name" value="UPF0261_C"/>
    <property type="match status" value="1"/>
</dbReference>
<dbReference type="PIRSF" id="PIRSF033271">
    <property type="entry name" value="UCP033271"/>
    <property type="match status" value="1"/>
</dbReference>
<evidence type="ECO:0000259" key="2">
    <source>
        <dbReference type="Pfam" id="PF23189"/>
    </source>
</evidence>
<dbReference type="PANTHER" id="PTHR31862:SF1">
    <property type="entry name" value="UPF0261 DOMAIN PROTEIN (AFU_ORTHOLOGUE AFUA_1G10120)"/>
    <property type="match status" value="1"/>
</dbReference>